<protein>
    <submittedName>
        <fullName evidence="1">Uncharacterized protein</fullName>
    </submittedName>
</protein>
<comment type="caution">
    <text evidence="1">The sequence shown here is derived from an EMBL/GenBank/DDBJ whole genome shotgun (WGS) entry which is preliminary data.</text>
</comment>
<keyword evidence="2" id="KW-1185">Reference proteome</keyword>
<accession>A0A6L5XJ76</accession>
<dbReference type="AlphaFoldDB" id="A0A6L5XJ76"/>
<evidence type="ECO:0000313" key="1">
    <source>
        <dbReference type="EMBL" id="MSS27129.1"/>
    </source>
</evidence>
<dbReference type="Proteomes" id="UP000477488">
    <property type="component" value="Unassembled WGS sequence"/>
</dbReference>
<reference evidence="1 2" key="1">
    <citation type="submission" date="2019-09" db="EMBL/GenBank/DDBJ databases">
        <title>In-depth cultivation of the pig gut microbiome towards novel bacterial diversity and tailored functional studies.</title>
        <authorList>
            <person name="Wylensek D."/>
            <person name="Hitch T.C.A."/>
            <person name="Clavel T."/>
        </authorList>
    </citation>
    <scope>NUCLEOTIDE SEQUENCE [LARGE SCALE GENOMIC DNA]</scope>
    <source>
        <strain evidence="1 2">PG-178-WT-4</strain>
    </source>
</reference>
<dbReference type="EMBL" id="VUMH01000002">
    <property type="protein sequence ID" value="MSS27129.1"/>
    <property type="molecule type" value="Genomic_DNA"/>
</dbReference>
<proteinExistence type="predicted"/>
<evidence type="ECO:0000313" key="2">
    <source>
        <dbReference type="Proteomes" id="UP000477488"/>
    </source>
</evidence>
<name>A0A6L5XJ76_9BACT</name>
<dbReference type="RefSeq" id="WP_154509192.1">
    <property type="nucleotide sequence ID" value="NZ_VUMH01000002.1"/>
</dbReference>
<organism evidence="1 2">
    <name type="scientific">Desulfovibrio porci</name>
    <dbReference type="NCBI Taxonomy" id="2605782"/>
    <lineage>
        <taxon>Bacteria</taxon>
        <taxon>Pseudomonadati</taxon>
        <taxon>Thermodesulfobacteriota</taxon>
        <taxon>Desulfovibrionia</taxon>
        <taxon>Desulfovibrionales</taxon>
        <taxon>Desulfovibrionaceae</taxon>
        <taxon>Desulfovibrio</taxon>
    </lineage>
</organism>
<sequence length="72" mass="8511">MHWRQEIFLPRFLSIAYIYARSSFTDPDACDVLPWEESPDFKTFLLPAFSVDFCSSAEHISDALWLQRGKYF</sequence>
<gene>
    <name evidence="1" type="ORF">FYJ44_03515</name>
</gene>